<dbReference type="AlphaFoldDB" id="A0A6I8LUR3"/>
<organism evidence="1 2">
    <name type="scientific">Amycolatopsis camponoti</name>
    <dbReference type="NCBI Taxonomy" id="2606593"/>
    <lineage>
        <taxon>Bacteria</taxon>
        <taxon>Bacillati</taxon>
        <taxon>Actinomycetota</taxon>
        <taxon>Actinomycetes</taxon>
        <taxon>Pseudonocardiales</taxon>
        <taxon>Pseudonocardiaceae</taxon>
        <taxon>Amycolatopsis</taxon>
    </lineage>
</organism>
<evidence type="ECO:0000313" key="1">
    <source>
        <dbReference type="EMBL" id="VVJ21810.1"/>
    </source>
</evidence>
<accession>A0A6I8LUR3</accession>
<name>A0A6I8LUR3_9PSEU</name>
<dbReference type="Gene3D" id="1.25.40.10">
    <property type="entry name" value="Tetratricopeptide repeat domain"/>
    <property type="match status" value="1"/>
</dbReference>
<keyword evidence="2" id="KW-1185">Reference proteome</keyword>
<dbReference type="Proteomes" id="UP000399805">
    <property type="component" value="Unassembled WGS sequence"/>
</dbReference>
<proteinExistence type="predicted"/>
<evidence type="ECO:0000313" key="2">
    <source>
        <dbReference type="Proteomes" id="UP000399805"/>
    </source>
</evidence>
<dbReference type="InterPro" id="IPR011990">
    <property type="entry name" value="TPR-like_helical_dom_sf"/>
</dbReference>
<dbReference type="RefSeq" id="WP_155547470.1">
    <property type="nucleotide sequence ID" value="NZ_CABVGP010000002.1"/>
</dbReference>
<protein>
    <submittedName>
        <fullName evidence="1">Regulator</fullName>
    </submittedName>
</protein>
<gene>
    <name evidence="1" type="ORF">AA23TX_06825</name>
</gene>
<dbReference type="EMBL" id="CABVGP010000002">
    <property type="protein sequence ID" value="VVJ21810.1"/>
    <property type="molecule type" value="Genomic_DNA"/>
</dbReference>
<reference evidence="1 2" key="1">
    <citation type="submission" date="2019-09" db="EMBL/GenBank/DDBJ databases">
        <authorList>
            <person name="Leyn A S."/>
        </authorList>
    </citation>
    <scope>NUCLEOTIDE SEQUENCE [LARGE SCALE GENOMIC DNA]</scope>
    <source>
        <strain evidence="1">AA231_1</strain>
    </source>
</reference>
<sequence length="322" mass="34648">MTTAARGEPLPFRVEVSDLEALEATTRAFRALDYRYGGGYCHAPLAALASWTVLLREGSVPPRLRRRLCRGLADLHNLLAWTEFDSGRDGAALRSFDVAAELAGEAGDHDLLANVSYRRGRLHLHRGSVDDALAEFARGQDAAVRGASARARAILSINQAWAWAMRADESAALRHLGQAIDAFPGDASAAPWTRFFDANDLAAMTGTVRVELGRTVGRYHAVLAIPFLDDAVAAYGPEMSRSRSLTQIMLALAHTLGRDTEAAARVGTEAISLARAIRSVRAKGRLRPLEAALRDRSSSRAGGELLTRIAEFQAEPGDVPAG</sequence>
<dbReference type="SUPFAM" id="SSF48452">
    <property type="entry name" value="TPR-like"/>
    <property type="match status" value="1"/>
</dbReference>